<keyword evidence="10" id="KW-1185">Reference proteome</keyword>
<evidence type="ECO:0000256" key="1">
    <source>
        <dbReference type="ARBA" id="ARBA00001946"/>
    </source>
</evidence>
<dbReference type="InterPro" id="IPR013520">
    <property type="entry name" value="Ribonucl_H"/>
</dbReference>
<accession>A0ABU6XGH1</accession>
<dbReference type="EMBL" id="JASCZI010211681">
    <property type="protein sequence ID" value="MED6195843.1"/>
    <property type="molecule type" value="Genomic_DNA"/>
</dbReference>
<comment type="similarity">
    <text evidence="7">Belongs to the exonuclease superfamily. TREX family.</text>
</comment>
<name>A0ABU6XGH1_9FABA</name>
<dbReference type="Gene3D" id="3.30.420.10">
    <property type="entry name" value="Ribonuclease H-like superfamily/Ribonuclease H"/>
    <property type="match status" value="1"/>
</dbReference>
<evidence type="ECO:0000256" key="2">
    <source>
        <dbReference type="ARBA" id="ARBA00022722"/>
    </source>
</evidence>
<keyword evidence="4" id="KW-0378">Hydrolase</keyword>
<evidence type="ECO:0000313" key="9">
    <source>
        <dbReference type="EMBL" id="MED6195843.1"/>
    </source>
</evidence>
<protein>
    <recommendedName>
        <fullName evidence="8">Exonuclease domain-containing protein</fullName>
    </recommendedName>
</protein>
<organism evidence="9 10">
    <name type="scientific">Stylosanthes scabra</name>
    <dbReference type="NCBI Taxonomy" id="79078"/>
    <lineage>
        <taxon>Eukaryota</taxon>
        <taxon>Viridiplantae</taxon>
        <taxon>Streptophyta</taxon>
        <taxon>Embryophyta</taxon>
        <taxon>Tracheophyta</taxon>
        <taxon>Spermatophyta</taxon>
        <taxon>Magnoliopsida</taxon>
        <taxon>eudicotyledons</taxon>
        <taxon>Gunneridae</taxon>
        <taxon>Pentapetalae</taxon>
        <taxon>rosids</taxon>
        <taxon>fabids</taxon>
        <taxon>Fabales</taxon>
        <taxon>Fabaceae</taxon>
        <taxon>Papilionoideae</taxon>
        <taxon>50 kb inversion clade</taxon>
        <taxon>dalbergioids sensu lato</taxon>
        <taxon>Dalbergieae</taxon>
        <taxon>Pterocarpus clade</taxon>
        <taxon>Stylosanthes</taxon>
    </lineage>
</organism>
<comment type="caution">
    <text evidence="9">The sequence shown here is derived from an EMBL/GenBank/DDBJ whole genome shotgun (WGS) entry which is preliminary data.</text>
</comment>
<comment type="cofactor">
    <cofactor evidence="1">
        <name>Mg(2+)</name>
        <dbReference type="ChEBI" id="CHEBI:18420"/>
    </cofactor>
</comment>
<evidence type="ECO:0000259" key="8">
    <source>
        <dbReference type="SMART" id="SM00479"/>
    </source>
</evidence>
<dbReference type="CDD" id="cd06127">
    <property type="entry name" value="DEDDh"/>
    <property type="match status" value="1"/>
</dbReference>
<reference evidence="9 10" key="1">
    <citation type="journal article" date="2023" name="Plants (Basel)">
        <title>Bridging the Gap: Combining Genomics and Transcriptomics Approaches to Understand Stylosanthes scabra, an Orphan Legume from the Brazilian Caatinga.</title>
        <authorList>
            <person name="Ferreira-Neto J.R.C."/>
            <person name="da Silva M.D."/>
            <person name="Binneck E."/>
            <person name="de Melo N.F."/>
            <person name="da Silva R.H."/>
            <person name="de Melo A.L.T.M."/>
            <person name="Pandolfi V."/>
            <person name="Bustamante F.O."/>
            <person name="Brasileiro-Vidal A.C."/>
            <person name="Benko-Iseppon A.M."/>
        </authorList>
    </citation>
    <scope>NUCLEOTIDE SEQUENCE [LARGE SCALE GENOMIC DNA]</scope>
    <source>
        <tissue evidence="9">Leaves</tissue>
    </source>
</reference>
<dbReference type="PANTHER" id="PTHR13058">
    <property type="entry name" value="THREE PRIME REPAIR EXONUCLEASE 1, 2"/>
    <property type="match status" value="1"/>
</dbReference>
<evidence type="ECO:0000313" key="10">
    <source>
        <dbReference type="Proteomes" id="UP001341840"/>
    </source>
</evidence>
<dbReference type="Proteomes" id="UP001341840">
    <property type="component" value="Unassembled WGS sequence"/>
</dbReference>
<gene>
    <name evidence="9" type="ORF">PIB30_041721</name>
</gene>
<evidence type="ECO:0000256" key="4">
    <source>
        <dbReference type="ARBA" id="ARBA00022801"/>
    </source>
</evidence>
<dbReference type="InterPro" id="IPR012337">
    <property type="entry name" value="RNaseH-like_sf"/>
</dbReference>
<evidence type="ECO:0000256" key="3">
    <source>
        <dbReference type="ARBA" id="ARBA00022723"/>
    </source>
</evidence>
<dbReference type="PANTHER" id="PTHR13058:SF19">
    <property type="entry name" value="LD40940P"/>
    <property type="match status" value="1"/>
</dbReference>
<sequence length="332" mass="37855">MRTGSMIFSLLQVPRCRIHGLANYWGETFHSLGKAGGNNSSVRLLSSRIYGLQEGQKKKWTRRPITTNTKGTGRTKSRSTNHEILSEAILTSPAVNVNKEQPLQLNNVQYCNLQEEIAKDKDVYKKVTVMVFDIETTGLSRENDRIIEIACRDLSGGENSTFQTLVNPQRYIPNSHIHHIYNKMVNRPEVPRMDELIPILLHFIRSRQKPGGYVLFVAHNARIFDVPFIRSEFHRHSTEIPPNWLFVDTLPLAKELFKARGTKSASATLSALSEHYGIKVDGPDHRAMVDVDTLSQILHRLTYDLKLELPDLVKKSFTESEIHDSKKKKNSD</sequence>
<evidence type="ECO:0000256" key="6">
    <source>
        <dbReference type="ARBA" id="ARBA00022842"/>
    </source>
</evidence>
<feature type="domain" description="Exonuclease" evidence="8">
    <location>
        <begin position="128"/>
        <end position="307"/>
    </location>
</feature>
<dbReference type="InterPro" id="IPR036397">
    <property type="entry name" value="RNaseH_sf"/>
</dbReference>
<keyword evidence="2" id="KW-0540">Nuclease</keyword>
<dbReference type="InterPro" id="IPR040393">
    <property type="entry name" value="TREX1/2"/>
</dbReference>
<proteinExistence type="inferred from homology"/>
<dbReference type="SUPFAM" id="SSF53098">
    <property type="entry name" value="Ribonuclease H-like"/>
    <property type="match status" value="1"/>
</dbReference>
<keyword evidence="6" id="KW-0460">Magnesium</keyword>
<dbReference type="SMART" id="SM00479">
    <property type="entry name" value="EXOIII"/>
    <property type="match status" value="1"/>
</dbReference>
<keyword evidence="3" id="KW-0479">Metal-binding</keyword>
<dbReference type="Pfam" id="PF00929">
    <property type="entry name" value="RNase_T"/>
    <property type="match status" value="1"/>
</dbReference>
<keyword evidence="5" id="KW-0269">Exonuclease</keyword>
<evidence type="ECO:0000256" key="7">
    <source>
        <dbReference type="ARBA" id="ARBA00025769"/>
    </source>
</evidence>
<evidence type="ECO:0000256" key="5">
    <source>
        <dbReference type="ARBA" id="ARBA00022839"/>
    </source>
</evidence>